<name>A0A9D5C7J3_9LILI</name>
<evidence type="ECO:0000313" key="2">
    <source>
        <dbReference type="EMBL" id="KAJ0967835.1"/>
    </source>
</evidence>
<keyword evidence="1" id="KW-0732">Signal</keyword>
<sequence length="76" mass="8617">MKTQLLCCLLLVQIFWCSANESAWENGNHQMKQPQGQQIQGFKAAVEVSQNDEKIGVESSGHEDEMDVKKVKRCHV</sequence>
<feature type="signal peptide" evidence="1">
    <location>
        <begin position="1"/>
        <end position="19"/>
    </location>
</feature>
<keyword evidence="3" id="KW-1185">Reference proteome</keyword>
<reference evidence="2" key="1">
    <citation type="submission" date="2021-03" db="EMBL/GenBank/DDBJ databases">
        <authorList>
            <person name="Li Z."/>
            <person name="Yang C."/>
        </authorList>
    </citation>
    <scope>NUCLEOTIDE SEQUENCE</scope>
    <source>
        <strain evidence="2">Dzin_1.0</strain>
        <tissue evidence="2">Leaf</tissue>
    </source>
</reference>
<evidence type="ECO:0000256" key="1">
    <source>
        <dbReference type="SAM" id="SignalP"/>
    </source>
</evidence>
<feature type="chain" id="PRO_5038462038" evidence="1">
    <location>
        <begin position="20"/>
        <end position="76"/>
    </location>
</feature>
<dbReference type="EMBL" id="JAGGNH010000007">
    <property type="protein sequence ID" value="KAJ0967835.1"/>
    <property type="molecule type" value="Genomic_DNA"/>
</dbReference>
<comment type="caution">
    <text evidence="2">The sequence shown here is derived from an EMBL/GenBank/DDBJ whole genome shotgun (WGS) entry which is preliminary data.</text>
</comment>
<accession>A0A9D5C7J3</accession>
<dbReference type="Proteomes" id="UP001085076">
    <property type="component" value="Miscellaneous, Linkage group lg07"/>
</dbReference>
<dbReference type="AlphaFoldDB" id="A0A9D5C7J3"/>
<protein>
    <submittedName>
        <fullName evidence="2">Uncharacterized protein</fullName>
    </submittedName>
</protein>
<organism evidence="2 3">
    <name type="scientific">Dioscorea zingiberensis</name>
    <dbReference type="NCBI Taxonomy" id="325984"/>
    <lineage>
        <taxon>Eukaryota</taxon>
        <taxon>Viridiplantae</taxon>
        <taxon>Streptophyta</taxon>
        <taxon>Embryophyta</taxon>
        <taxon>Tracheophyta</taxon>
        <taxon>Spermatophyta</taxon>
        <taxon>Magnoliopsida</taxon>
        <taxon>Liliopsida</taxon>
        <taxon>Dioscoreales</taxon>
        <taxon>Dioscoreaceae</taxon>
        <taxon>Dioscorea</taxon>
    </lineage>
</organism>
<reference evidence="2" key="2">
    <citation type="journal article" date="2022" name="Hortic Res">
        <title>The genome of Dioscorea zingiberensis sheds light on the biosynthesis, origin and evolution of the medicinally important diosgenin saponins.</title>
        <authorList>
            <person name="Li Y."/>
            <person name="Tan C."/>
            <person name="Li Z."/>
            <person name="Guo J."/>
            <person name="Li S."/>
            <person name="Chen X."/>
            <person name="Wang C."/>
            <person name="Dai X."/>
            <person name="Yang H."/>
            <person name="Song W."/>
            <person name="Hou L."/>
            <person name="Xu J."/>
            <person name="Tong Z."/>
            <person name="Xu A."/>
            <person name="Yuan X."/>
            <person name="Wang W."/>
            <person name="Yang Q."/>
            <person name="Chen L."/>
            <person name="Sun Z."/>
            <person name="Wang K."/>
            <person name="Pan B."/>
            <person name="Chen J."/>
            <person name="Bao Y."/>
            <person name="Liu F."/>
            <person name="Qi X."/>
            <person name="Gang D.R."/>
            <person name="Wen J."/>
            <person name="Li J."/>
        </authorList>
    </citation>
    <scope>NUCLEOTIDE SEQUENCE</scope>
    <source>
        <strain evidence="2">Dzin_1.0</strain>
    </source>
</reference>
<proteinExistence type="predicted"/>
<evidence type="ECO:0000313" key="3">
    <source>
        <dbReference type="Proteomes" id="UP001085076"/>
    </source>
</evidence>
<gene>
    <name evidence="2" type="ORF">J5N97_024752</name>
</gene>